<dbReference type="GO" id="GO:0003677">
    <property type="term" value="F:DNA binding"/>
    <property type="evidence" value="ECO:0007669"/>
    <property type="project" value="UniProtKB-KW"/>
</dbReference>
<evidence type="ECO:0000313" key="1">
    <source>
        <dbReference type="EMBL" id="AIZ49574.1"/>
    </source>
</evidence>
<sequence length="80" mass="8780">MSPHTGPRPMKKHEVIGYFGNMARAMKAIGISRSLAVKWGEVIPAQHAVSFVIASNGELRLGLEDYPLIKEQDHPTQQAA</sequence>
<keyword evidence="1" id="KW-0238">DNA-binding</keyword>
<dbReference type="Gene3D" id="1.10.260.40">
    <property type="entry name" value="lambda repressor-like DNA-binding domains"/>
    <property type="match status" value="1"/>
</dbReference>
<dbReference type="SUPFAM" id="SSF47413">
    <property type="entry name" value="lambda repressor-like DNA-binding domains"/>
    <property type="match status" value="1"/>
</dbReference>
<accession>A0A0A7KTI8</accession>
<dbReference type="EMBL" id="KJ626178">
    <property type="protein sequence ID" value="AIZ49574.1"/>
    <property type="molecule type" value="Genomic_DNA"/>
</dbReference>
<organism evidence="1">
    <name type="scientific">Aeromonas salmonicida subsp. salmonicida</name>
    <dbReference type="NCBI Taxonomy" id="29491"/>
    <lineage>
        <taxon>Bacteria</taxon>
        <taxon>Pseudomonadati</taxon>
        <taxon>Pseudomonadota</taxon>
        <taxon>Gammaproteobacteria</taxon>
        <taxon>Aeromonadales</taxon>
        <taxon>Aeromonadaceae</taxon>
        <taxon>Aeromonas</taxon>
    </lineage>
</organism>
<dbReference type="Pfam" id="PF14549">
    <property type="entry name" value="P22_Cro"/>
    <property type="match status" value="1"/>
</dbReference>
<proteinExistence type="predicted"/>
<protein>
    <submittedName>
        <fullName evidence="1">Putative DNA-binding transcriptional regulator</fullName>
    </submittedName>
</protein>
<dbReference type="AlphaFoldDB" id="A0A0A7KTI8"/>
<dbReference type="InterPro" id="IPR010982">
    <property type="entry name" value="Lambda_DNA-bd_dom_sf"/>
</dbReference>
<reference evidence="1" key="2">
    <citation type="journal article" date="2015" name="Vet. Microbiol.">
        <title>Variants of a genomic island in Aeromonas salmonicida subsp. salmonicida link isolates with their geographical origins.</title>
        <authorList>
            <person name="Emond-Rheault J.G."/>
            <person name="Vincent A.T."/>
            <person name="Trudel M.V."/>
            <person name="Brochu F."/>
            <person name="Boyle B."/>
            <person name="Tanaka K.H."/>
            <person name="Attere S.A."/>
            <person name="Jubinville E."/>
            <person name="Loch T.P."/>
            <person name="Winters A.D."/>
            <person name="Faisal M."/>
            <person name="Frenette M."/>
            <person name="Derome N."/>
            <person name="Charette S.J."/>
        </authorList>
    </citation>
    <scope>NUCLEOTIDE SEQUENCE</scope>
    <source>
        <strain evidence="1">01-B526</strain>
    </source>
</reference>
<name>A0A0A7KTI8_AERSS</name>
<reference evidence="1" key="1">
    <citation type="submission" date="2014-03" db="EMBL/GenBank/DDBJ databases">
        <authorList>
            <person name="Emond-Rheault J.-G."/>
            <person name="Trudel M.V."/>
            <person name="Vincent A.T."/>
            <person name="Brochu F."/>
            <person name="Boyle B."/>
            <person name="Tanaka K.H."/>
            <person name="Attere S.A."/>
            <person name="Jubinville E."/>
            <person name="Frenette M."/>
            <person name="Derome N."/>
            <person name="Charette S.J."/>
        </authorList>
    </citation>
    <scope>NUCLEOTIDE SEQUENCE</scope>
    <source>
        <strain evidence="1">01-B526</strain>
    </source>
</reference>